<keyword evidence="4" id="KW-1185">Reference proteome</keyword>
<gene>
    <name evidence="3" type="ORF">HZH68_011212</name>
</gene>
<reference evidence="3" key="1">
    <citation type="journal article" date="2020" name="G3 (Bethesda)">
        <title>High-Quality Assemblies for Three Invasive Social Wasps from the &lt;i&gt;Vespula&lt;/i&gt; Genus.</title>
        <authorList>
            <person name="Harrop T.W.R."/>
            <person name="Guhlin J."/>
            <person name="McLaughlin G.M."/>
            <person name="Permina E."/>
            <person name="Stockwell P."/>
            <person name="Gilligan J."/>
            <person name="Le Lec M.F."/>
            <person name="Gruber M.A.M."/>
            <person name="Quinn O."/>
            <person name="Lovegrove M."/>
            <person name="Duncan E.J."/>
            <person name="Remnant E.J."/>
            <person name="Van Eeckhoven J."/>
            <person name="Graham B."/>
            <person name="Knapp R.A."/>
            <person name="Langford K.W."/>
            <person name="Kronenberg Z."/>
            <person name="Press M.O."/>
            <person name="Eacker S.M."/>
            <person name="Wilson-Rankin E.E."/>
            <person name="Purcell J."/>
            <person name="Lester P.J."/>
            <person name="Dearden P.K."/>
        </authorList>
    </citation>
    <scope>NUCLEOTIDE SEQUENCE</scope>
    <source>
        <strain evidence="3">Linc-1</strain>
    </source>
</reference>
<dbReference type="AlphaFoldDB" id="A0A834N1K7"/>
<evidence type="ECO:0000313" key="3">
    <source>
        <dbReference type="EMBL" id="KAF7391669.1"/>
    </source>
</evidence>
<feature type="coiled-coil region" evidence="1">
    <location>
        <begin position="157"/>
        <end position="184"/>
    </location>
</feature>
<name>A0A834N1K7_VESGE</name>
<feature type="region of interest" description="Disordered" evidence="2">
    <location>
        <begin position="1"/>
        <end position="85"/>
    </location>
</feature>
<sequence>MSRSKKSTISHKLEENKDKFQKPVEQGDHDNSLLSMESKQNEISKNSPIRNSNDIVDRPGHSTPFQKKHPTDNIEDSPEPDYHCSPISVPCTQDGNEVAWDWQNSTKPLFVRSKAENDHLATPKQTRILQKKRNSNSPLLHKPLRRRLVKADNIESIGKFAAELKALTEKMKTIQRNDEDYIENDINNKDKIENHQGKDESDILIVLEENTSANKISTSLEELFDESIEDSMVKCSQEIEEKFNLCTNKKNNTTDLSNGSRDKDTSVIKEKIKSANSSSDNSKSSLFSQNSLVLNVSSFCKTYSKNTPNCKKNIDTDVKRLEMKEDIIKQSPLNNNIINTHNGNLQNWKNSIENNSSELFEIPDDSFDDCLATCIEDEKLLSETTEYDDIFPDSEFTSNKNEKNYKHSSSMNRNMTKNIIKSNNAGYNSTSYYFNQTSMDSLNKLVNNSGVNNNLTESRKFFKTRSLSDSYFGQEKTTSLNIKPSTSNSRQIIKHSSSSNLPSKLYINTSSRHTTNGNVNANKNIKSISDKESMHALNTSKIILRDSAIRSTKDSQTILCTPEEIERKRLDAKMRLEAKRKMQINVKPTITSEIPPKRVQR</sequence>
<dbReference type="Proteomes" id="UP000617340">
    <property type="component" value="Unassembled WGS sequence"/>
</dbReference>
<evidence type="ECO:0000256" key="2">
    <source>
        <dbReference type="SAM" id="MobiDB-lite"/>
    </source>
</evidence>
<evidence type="ECO:0000313" key="4">
    <source>
        <dbReference type="Proteomes" id="UP000617340"/>
    </source>
</evidence>
<feature type="compositionally biased region" description="Basic and acidic residues" evidence="2">
    <location>
        <begin position="11"/>
        <end position="31"/>
    </location>
</feature>
<protein>
    <submittedName>
        <fullName evidence="3">Uncharacterized protein</fullName>
    </submittedName>
</protein>
<keyword evidence="1" id="KW-0175">Coiled coil</keyword>
<dbReference type="EMBL" id="JACSDZ010000011">
    <property type="protein sequence ID" value="KAF7391669.1"/>
    <property type="molecule type" value="Genomic_DNA"/>
</dbReference>
<feature type="compositionally biased region" description="Polar residues" evidence="2">
    <location>
        <begin position="32"/>
        <end position="54"/>
    </location>
</feature>
<organism evidence="3 4">
    <name type="scientific">Vespula germanica</name>
    <name type="common">German yellow jacket</name>
    <name type="synonym">Paravespula germanica</name>
    <dbReference type="NCBI Taxonomy" id="30212"/>
    <lineage>
        <taxon>Eukaryota</taxon>
        <taxon>Metazoa</taxon>
        <taxon>Ecdysozoa</taxon>
        <taxon>Arthropoda</taxon>
        <taxon>Hexapoda</taxon>
        <taxon>Insecta</taxon>
        <taxon>Pterygota</taxon>
        <taxon>Neoptera</taxon>
        <taxon>Endopterygota</taxon>
        <taxon>Hymenoptera</taxon>
        <taxon>Apocrita</taxon>
        <taxon>Aculeata</taxon>
        <taxon>Vespoidea</taxon>
        <taxon>Vespidae</taxon>
        <taxon>Vespinae</taxon>
        <taxon>Vespula</taxon>
    </lineage>
</organism>
<proteinExistence type="predicted"/>
<evidence type="ECO:0000256" key="1">
    <source>
        <dbReference type="SAM" id="Coils"/>
    </source>
</evidence>
<accession>A0A834N1K7</accession>
<comment type="caution">
    <text evidence="3">The sequence shown here is derived from an EMBL/GenBank/DDBJ whole genome shotgun (WGS) entry which is preliminary data.</text>
</comment>